<dbReference type="OrthoDB" id="5583at2759"/>
<evidence type="ECO:0000256" key="3">
    <source>
        <dbReference type="ARBA" id="ARBA00022664"/>
    </source>
</evidence>
<evidence type="ECO:0000256" key="2">
    <source>
        <dbReference type="ARBA" id="ARBA00006076"/>
    </source>
</evidence>
<dbReference type="OMA" id="KRRDYTG"/>
<dbReference type="EMBL" id="MCFI01000002">
    <property type="protein sequence ID" value="ORY87068.1"/>
    <property type="molecule type" value="Genomic_DNA"/>
</dbReference>
<comment type="similarity">
    <text evidence="2">Belongs to the SNU66/SART1 family.</text>
</comment>
<comment type="subcellular location">
    <subcellularLocation>
        <location evidence="1">Nucleus</location>
    </subcellularLocation>
</comment>
<dbReference type="InterPro" id="IPR005011">
    <property type="entry name" value="SNU66/SART1"/>
</dbReference>
<reference evidence="7 8" key="1">
    <citation type="submission" date="2016-07" db="EMBL/GenBank/DDBJ databases">
        <title>Pervasive Adenine N6-methylation of Active Genes in Fungi.</title>
        <authorList>
            <consortium name="DOE Joint Genome Institute"/>
            <person name="Mondo S.J."/>
            <person name="Dannebaum R.O."/>
            <person name="Kuo R.C."/>
            <person name="Labutti K."/>
            <person name="Haridas S."/>
            <person name="Kuo A."/>
            <person name="Salamov A."/>
            <person name="Ahrendt S.R."/>
            <person name="Lipzen A."/>
            <person name="Sullivan W."/>
            <person name="Andreopoulos W.B."/>
            <person name="Clum A."/>
            <person name="Lindquist E."/>
            <person name="Daum C."/>
            <person name="Ramamoorthy G.K."/>
            <person name="Gryganskyi A."/>
            <person name="Culley D."/>
            <person name="Magnuson J.K."/>
            <person name="James T.Y."/>
            <person name="O'Malley M.A."/>
            <person name="Stajich J.E."/>
            <person name="Spatafora J.W."/>
            <person name="Visel A."/>
            <person name="Grigoriev I.V."/>
        </authorList>
    </citation>
    <scope>NUCLEOTIDE SEQUENCE [LARGE SCALE GENOMIC DNA]</scope>
    <source>
        <strain evidence="7 8">12-1054</strain>
    </source>
</reference>
<evidence type="ECO:0000256" key="5">
    <source>
        <dbReference type="ARBA" id="ARBA00023242"/>
    </source>
</evidence>
<dbReference type="STRING" id="56484.A0A1Y2FSW8"/>
<feature type="compositionally biased region" description="Low complexity" evidence="6">
    <location>
        <begin position="26"/>
        <end position="42"/>
    </location>
</feature>
<feature type="region of interest" description="Disordered" evidence="6">
    <location>
        <begin position="22"/>
        <end position="100"/>
    </location>
</feature>
<organism evidence="7 8">
    <name type="scientific">Protomyces lactucae-debilis</name>
    <dbReference type="NCBI Taxonomy" id="2754530"/>
    <lineage>
        <taxon>Eukaryota</taxon>
        <taxon>Fungi</taxon>
        <taxon>Dikarya</taxon>
        <taxon>Ascomycota</taxon>
        <taxon>Taphrinomycotina</taxon>
        <taxon>Taphrinomycetes</taxon>
        <taxon>Taphrinales</taxon>
        <taxon>Protomycetaceae</taxon>
        <taxon>Protomyces</taxon>
    </lineage>
</organism>
<proteinExistence type="inferred from homology"/>
<evidence type="ECO:0000256" key="1">
    <source>
        <dbReference type="ARBA" id="ARBA00004123"/>
    </source>
</evidence>
<dbReference type="GO" id="GO:0045292">
    <property type="term" value="P:mRNA cis splicing, via spliceosome"/>
    <property type="evidence" value="ECO:0007669"/>
    <property type="project" value="TreeGrafter"/>
</dbReference>
<dbReference type="GO" id="GO:0000481">
    <property type="term" value="P:maturation of 5S rRNA"/>
    <property type="evidence" value="ECO:0007669"/>
    <property type="project" value="TreeGrafter"/>
</dbReference>
<comment type="caution">
    <text evidence="7">The sequence shown here is derived from an EMBL/GenBank/DDBJ whole genome shotgun (WGS) entry which is preliminary data.</text>
</comment>
<dbReference type="Proteomes" id="UP000193685">
    <property type="component" value="Unassembled WGS sequence"/>
</dbReference>
<dbReference type="GO" id="GO:0046540">
    <property type="term" value="C:U4/U6 x U5 tri-snRNP complex"/>
    <property type="evidence" value="ECO:0007669"/>
    <property type="project" value="InterPro"/>
</dbReference>
<evidence type="ECO:0000256" key="6">
    <source>
        <dbReference type="SAM" id="MobiDB-lite"/>
    </source>
</evidence>
<protein>
    <submittedName>
        <fullName evidence="7">SART-1 protein</fullName>
    </submittedName>
</protein>
<keyword evidence="5" id="KW-0539">Nucleus</keyword>
<dbReference type="RefSeq" id="XP_040727924.1">
    <property type="nucleotide sequence ID" value="XM_040866077.1"/>
</dbReference>
<name>A0A1Y2FSW8_PROLT</name>
<dbReference type="PANTHER" id="PTHR14152:SF5">
    <property type="entry name" value="U4_U6.U5 TRI-SNRNP-ASSOCIATED PROTEIN 1"/>
    <property type="match status" value="1"/>
</dbReference>
<keyword evidence="8" id="KW-1185">Reference proteome</keyword>
<dbReference type="AlphaFoldDB" id="A0A1Y2FSW8"/>
<feature type="compositionally biased region" description="Basic and acidic residues" evidence="6">
    <location>
        <begin position="52"/>
        <end position="61"/>
    </location>
</feature>
<dbReference type="Pfam" id="PF03343">
    <property type="entry name" value="SART-1"/>
    <property type="match status" value="1"/>
</dbReference>
<dbReference type="GeneID" id="63782676"/>
<sequence length="574" mass="64123">MDEEGLSIEETNALRAKLGLKPLNVGTGASSSSAAPGTALTTEQQDALAAENYKRKQEEAKQQAQEQATRDRIRRARERAERQRLLVGKTLGEEDDDDEDTMSWIKRTKAAKPAKAAQVKPSQATYTRSELAGLKVGHDLADVQGGEDVIMTLKDGGVLDDEAADELVNVSLAEQEQIKKRRESKKRKSIYAADEEEDVDQATGERKILARYDEDMDGGAPEKEKTSFIINERGETEKVAAKPPMAATRKVESLQTEAVPMDASSDYVQDVKLKKRLKKSKTFRKRDQEKSSIPTFTVIAKDLQADENLNFVDDDDLQASLAQRRRLALQRRANPDDLVARLAASSSVPEPTGPVGLVLDDSSELTRSLLDIRLPESKTEAASPQAPLVQTVEDVDMKEASVVAAACEPIGSGIAEEATLNQGVGAAMKLLLEKGVISRNEEEQKLQHEKETWLAQDRKIRLELELERKHAKDEIRKSGAWEKMSQREREAWAASENRRIEALEARMAQDRFKHYKPKVELKYVDDFGRNMSQKEAFKHLSHQFHGKDSGSGKTAKKLAKIEKEKLAERRTIFR</sequence>
<keyword evidence="4" id="KW-0508">mRNA splicing</keyword>
<dbReference type="Pfam" id="PF19252">
    <property type="entry name" value="HIND"/>
    <property type="match status" value="1"/>
</dbReference>
<evidence type="ECO:0000313" key="8">
    <source>
        <dbReference type="Proteomes" id="UP000193685"/>
    </source>
</evidence>
<dbReference type="InterPro" id="IPR045347">
    <property type="entry name" value="HIND"/>
</dbReference>
<keyword evidence="3" id="KW-0507">mRNA processing</keyword>
<evidence type="ECO:0000313" key="7">
    <source>
        <dbReference type="EMBL" id="ORY87068.1"/>
    </source>
</evidence>
<gene>
    <name evidence="7" type="ORF">BCR37DRAFT_142866</name>
</gene>
<accession>A0A1Y2FSW8</accession>
<evidence type="ECO:0000256" key="4">
    <source>
        <dbReference type="ARBA" id="ARBA00023187"/>
    </source>
</evidence>
<dbReference type="PANTHER" id="PTHR14152">
    <property type="entry name" value="SQUAMOUS CELL CARCINOMA ANTIGEN RECOGNISED BY CYTOTOXIC T LYMPHOCYTES"/>
    <property type="match status" value="1"/>
</dbReference>